<dbReference type="GO" id="GO:0046983">
    <property type="term" value="F:protein dimerization activity"/>
    <property type="evidence" value="ECO:0007669"/>
    <property type="project" value="InterPro"/>
</dbReference>
<keyword evidence="4" id="KW-1185">Reference proteome</keyword>
<reference evidence="3 4" key="1">
    <citation type="submission" date="2013-10" db="EMBL/GenBank/DDBJ databases">
        <authorList>
            <consortium name="International Citrus Genome Consortium"/>
            <person name="Jenkins J."/>
            <person name="Schmutz J."/>
            <person name="Prochnik S."/>
            <person name="Rokhsar D."/>
            <person name="Gmitter F."/>
            <person name="Ollitrault P."/>
            <person name="Machado M."/>
            <person name="Talon M."/>
            <person name="Wincker P."/>
            <person name="Jaillon O."/>
            <person name="Morgante M."/>
        </authorList>
    </citation>
    <scope>NUCLEOTIDE SEQUENCE</scope>
    <source>
        <strain evidence="4">cv. Clemenules</strain>
    </source>
</reference>
<dbReference type="Proteomes" id="UP000030687">
    <property type="component" value="Unassembled WGS sequence"/>
</dbReference>
<organism evidence="3 4">
    <name type="scientific">Citrus clementina</name>
    <name type="common">Clementine</name>
    <name type="synonym">Citrus deliciosa x Citrus sinensis</name>
    <dbReference type="NCBI Taxonomy" id="85681"/>
    <lineage>
        <taxon>Eukaryota</taxon>
        <taxon>Viridiplantae</taxon>
        <taxon>Streptophyta</taxon>
        <taxon>Embryophyta</taxon>
        <taxon>Tracheophyta</taxon>
        <taxon>Spermatophyta</taxon>
        <taxon>Magnoliopsida</taxon>
        <taxon>eudicotyledons</taxon>
        <taxon>Gunneridae</taxon>
        <taxon>Pentapetalae</taxon>
        <taxon>rosids</taxon>
        <taxon>malvids</taxon>
        <taxon>Sapindales</taxon>
        <taxon>Rutaceae</taxon>
        <taxon>Aurantioideae</taxon>
        <taxon>Citrus</taxon>
    </lineage>
</organism>
<evidence type="ECO:0000259" key="2">
    <source>
        <dbReference type="SMART" id="SM00597"/>
    </source>
</evidence>
<dbReference type="AlphaFoldDB" id="V4TEA6"/>
<dbReference type="Pfam" id="PF05699">
    <property type="entry name" value="Dimer_Tnp_hAT"/>
    <property type="match status" value="1"/>
</dbReference>
<protein>
    <recommendedName>
        <fullName evidence="2">TTF-type domain-containing protein</fullName>
    </recommendedName>
</protein>
<dbReference type="Pfam" id="PF14291">
    <property type="entry name" value="DUF4371"/>
    <property type="match status" value="1"/>
</dbReference>
<feature type="compositionally biased region" description="Polar residues" evidence="1">
    <location>
        <begin position="17"/>
        <end position="38"/>
    </location>
</feature>
<feature type="compositionally biased region" description="Basic and acidic residues" evidence="1">
    <location>
        <begin position="1"/>
        <end position="16"/>
    </location>
</feature>
<dbReference type="eggNOG" id="ENOG502QWCA">
    <property type="taxonomic scope" value="Eukaryota"/>
</dbReference>
<dbReference type="PANTHER" id="PTHR11697:SF231">
    <property type="entry name" value="TTF-TYPE DOMAIN-CONTAINING PROTEIN"/>
    <property type="match status" value="1"/>
</dbReference>
<evidence type="ECO:0000313" key="3">
    <source>
        <dbReference type="EMBL" id="ESR49950.1"/>
    </source>
</evidence>
<gene>
    <name evidence="3" type="ORF">CICLE_v10030720mg</name>
</gene>
<dbReference type="InterPro" id="IPR025398">
    <property type="entry name" value="DUF4371"/>
</dbReference>
<dbReference type="InterPro" id="IPR006580">
    <property type="entry name" value="Znf_TTF"/>
</dbReference>
<feature type="region of interest" description="Disordered" evidence="1">
    <location>
        <begin position="1"/>
        <end position="41"/>
    </location>
</feature>
<dbReference type="InterPro" id="IPR008906">
    <property type="entry name" value="HATC_C_dom"/>
</dbReference>
<dbReference type="EMBL" id="KI536726">
    <property type="protein sequence ID" value="ESR49950.1"/>
    <property type="molecule type" value="Genomic_DNA"/>
</dbReference>
<dbReference type="InParanoid" id="V4TEA6"/>
<dbReference type="OrthoDB" id="1922832at2759"/>
<dbReference type="KEGG" id="cic:CICLE_v10030720mg"/>
<dbReference type="Gramene" id="ESR49950">
    <property type="protein sequence ID" value="ESR49950"/>
    <property type="gene ID" value="CICLE_v10030720mg"/>
</dbReference>
<dbReference type="OMA" id="NHYNISE"/>
<sequence>MSKPSKIDQYFKRKNAEANTKSPNIENSQVSLTNSPNFRNPPLKAQRIETNPVITQLLERDPGLRPQIWVHDVNQRDEIRRAYIMAGPYQPRLSEYPKSGPEKHRRRFQSSWFDSFPSWLEYSPIKDAAFCLPCYLFNTPSAHPKCKAYTVNGFNVWRKVKDGKNCAFLNHVGKDPNSSHKKAEKSCEDLMRQSQHLPQVFNRYSSQEIENNRLRLKTTVEAIRYLAFQGCSFRGHDESKNSLNHGNFLQLLKAFASNNEKIADVILDKAPKHASYISPNIQKEILHVFSMKVKKAIREEIGDAKFCLILDESRDESKKEQMAVVLRFVDKDGFVRERFFGLVHVSNTSAVTLKDGIYSLLSHNNLSIQNIRGQGYDGASNMRGEWNGLQALILKDCPYAYYIHCLAHRLQLALVAVSHEIVPIHHFFTKLSSVVNIVGASCKRNEELKRAQAADIEYMISIDELESGRGLNQIGTLQRPGDTRWSSHFRSVSNLITMFSATCSVLLNIIEDGTNAFQRGDADAAYEAMTSFEFVFILHLMKEIMAITDILCQALQSKSQDILHAMHLVSSTKALIQKFRDDGWITLLNQVKSFCEVRNIDIPEMNAQYVARQGRARRQEDNFTVAEHYRVNLFYAVIDCQLQELSSRFNEHAVQLLILSSALDPRECRESFRIGDVCQLADKFYPADFTDVDKMNLKIQLEHYEYNVVQHPEFKSLSTISDLSQWLVSTRKATIFPLVYRIIVLVLTLPVSTATTERSFSAMRIVKTRLRNKMEDEFLTDSLIMYIEREIAEKLSIESIVNEFRDMKERRIPF</sequence>
<evidence type="ECO:0000256" key="1">
    <source>
        <dbReference type="SAM" id="MobiDB-lite"/>
    </source>
</evidence>
<name>V4TEA6_CITCL</name>
<dbReference type="PANTHER" id="PTHR11697">
    <property type="entry name" value="GENERAL TRANSCRIPTION FACTOR 2-RELATED ZINC FINGER PROTEIN"/>
    <property type="match status" value="1"/>
</dbReference>
<evidence type="ECO:0000313" key="4">
    <source>
        <dbReference type="Proteomes" id="UP000030687"/>
    </source>
</evidence>
<accession>V4TEA6</accession>
<dbReference type="InterPro" id="IPR012337">
    <property type="entry name" value="RNaseH-like_sf"/>
</dbReference>
<dbReference type="SMART" id="SM00597">
    <property type="entry name" value="ZnF_TTF"/>
    <property type="match status" value="1"/>
</dbReference>
<dbReference type="InterPro" id="IPR055298">
    <property type="entry name" value="AtLOH3-like"/>
</dbReference>
<feature type="domain" description="TTF-type" evidence="2">
    <location>
        <begin position="104"/>
        <end position="203"/>
    </location>
</feature>
<proteinExistence type="predicted"/>
<dbReference type="SUPFAM" id="SSF53098">
    <property type="entry name" value="Ribonuclease H-like"/>
    <property type="match status" value="1"/>
</dbReference>